<dbReference type="GO" id="GO:0003824">
    <property type="term" value="F:catalytic activity"/>
    <property type="evidence" value="ECO:0007669"/>
    <property type="project" value="InterPro"/>
</dbReference>
<dbReference type="PANTHER" id="PTHR45398">
    <property type="match status" value="1"/>
</dbReference>
<dbReference type="SUPFAM" id="SSF52777">
    <property type="entry name" value="CoA-dependent acyltransferases"/>
    <property type="match status" value="1"/>
</dbReference>
<evidence type="ECO:0000259" key="1">
    <source>
        <dbReference type="Pfam" id="PF00668"/>
    </source>
</evidence>
<dbReference type="EMBL" id="LS483469">
    <property type="protein sequence ID" value="SQI42932.1"/>
    <property type="molecule type" value="Genomic_DNA"/>
</dbReference>
<dbReference type="InterPro" id="IPR001242">
    <property type="entry name" value="Condensation_dom"/>
</dbReference>
<dbReference type="Proteomes" id="UP000248897">
    <property type="component" value="Chromosome 1"/>
</dbReference>
<dbReference type="AlphaFoldDB" id="A0A2X4V892"/>
<organism evidence="2 3">
    <name type="scientific">Serratia plymuthica</name>
    <dbReference type="NCBI Taxonomy" id="82996"/>
    <lineage>
        <taxon>Bacteria</taxon>
        <taxon>Pseudomonadati</taxon>
        <taxon>Pseudomonadota</taxon>
        <taxon>Gammaproteobacteria</taxon>
        <taxon>Enterobacterales</taxon>
        <taxon>Yersiniaceae</taxon>
        <taxon>Serratia</taxon>
    </lineage>
</organism>
<dbReference type="Pfam" id="PF00668">
    <property type="entry name" value="Condensation"/>
    <property type="match status" value="1"/>
</dbReference>
<proteinExistence type="predicted"/>
<evidence type="ECO:0000313" key="2">
    <source>
        <dbReference type="EMBL" id="SQI42932.1"/>
    </source>
</evidence>
<name>A0A2X4V892_SERPL</name>
<dbReference type="Gene3D" id="3.30.559.30">
    <property type="entry name" value="Nonribosomal peptide synthetase, condensation domain"/>
    <property type="match status" value="1"/>
</dbReference>
<evidence type="ECO:0000313" key="3">
    <source>
        <dbReference type="Proteomes" id="UP000248897"/>
    </source>
</evidence>
<dbReference type="PANTHER" id="PTHR45398:SF1">
    <property type="entry name" value="ENZYME, PUTATIVE (JCVI)-RELATED"/>
    <property type="match status" value="1"/>
</dbReference>
<protein>
    <submittedName>
        <fullName evidence="2">Tyrocidine synthase III</fullName>
    </submittedName>
</protein>
<accession>A0A2X4V892</accession>
<reference evidence="2 3" key="1">
    <citation type="submission" date="2018-06" db="EMBL/GenBank/DDBJ databases">
        <authorList>
            <consortium name="Pathogen Informatics"/>
            <person name="Doyle S."/>
        </authorList>
    </citation>
    <scope>NUCLEOTIDE SEQUENCE [LARGE SCALE GENOMIC DNA]</scope>
    <source>
        <strain evidence="2 3">NCTC12961</strain>
    </source>
</reference>
<sequence>MDHQHSITAFIRQVAATTLQAQQHQELSLELLVDSLKLPRDFSRHPLFQVMFALESDANATERPDWLSVVDLSDHERTAKFDLTLTLVPDEQRLRARFNFAAALFSPASIMRLAGYYVAILQQMAQHSDWPSGKHQLAAATPAGATGAGISRRIRAHLAE</sequence>
<feature type="domain" description="Condensation" evidence="1">
    <location>
        <begin position="1"/>
        <end position="137"/>
    </location>
</feature>
<gene>
    <name evidence="2" type="primary">tycC_3</name>
    <name evidence="2" type="ORF">NCTC12961_03812</name>
</gene>